<sequence length="442" mass="48346">MIGIKSGMVMQRGPENVCDITIQAAALPPFAVYRGAAEGNASIEPAAEGAYRLRGIPTGGPYTVTLGDSVFESVYVGDVWILAGQSNMEGLGHMTAEDYHFTPREDVRALYLSNEWAPAKEALHDLGDAHFKIHGLLGGCHKPVAISVGPGLSFGLTMQAYTGVPQGLICCAHGATNLAYHWDPDALPQGPDRSLYAAMVRRVEENGSHVRGMFWYQGCSDAEDQLCEAYTENMKQFVAACRRDMGEHLPIVQVQIGRTVSRPNADYRRWWDIIQERQRRMDEEIERLLTVSAITKELDDAIHLDSPSQAALGREAAEAMYCLVFGTDRRGCLPPPQLEAYWLETDALTGLARLKIRYRNLHGRLTAEGRPHGFSVLDATPGNLPQLVFKVTLEGDTAVLHLAVPEAALHGLALYYGYGPDPYCNITDAAGRSIPAMGPIVL</sequence>
<proteinExistence type="predicted"/>
<gene>
    <name evidence="3" type="ORF">IAA53_07595</name>
</gene>
<dbReference type="SUPFAM" id="SSF52266">
    <property type="entry name" value="SGNH hydrolase"/>
    <property type="match status" value="1"/>
</dbReference>
<feature type="domain" description="Sialate O-acetylesterase" evidence="2">
    <location>
        <begin position="77"/>
        <end position="321"/>
    </location>
</feature>
<reference evidence="3" key="2">
    <citation type="journal article" date="2021" name="PeerJ">
        <title>Extensive microbial diversity within the chicken gut microbiome revealed by metagenomics and culture.</title>
        <authorList>
            <person name="Gilroy R."/>
            <person name="Ravi A."/>
            <person name="Getino M."/>
            <person name="Pursley I."/>
            <person name="Horton D.L."/>
            <person name="Alikhan N.F."/>
            <person name="Baker D."/>
            <person name="Gharbi K."/>
            <person name="Hall N."/>
            <person name="Watson M."/>
            <person name="Adriaenssens E.M."/>
            <person name="Foster-Nyarko E."/>
            <person name="Jarju S."/>
            <person name="Secka A."/>
            <person name="Antonio M."/>
            <person name="Oren A."/>
            <person name="Chaudhuri R.R."/>
            <person name="La Ragione R."/>
            <person name="Hildebrand F."/>
            <person name="Pallen M.J."/>
        </authorList>
    </citation>
    <scope>NUCLEOTIDE SEQUENCE</scope>
    <source>
        <strain evidence="3">ChiBcec15-4380</strain>
    </source>
</reference>
<reference evidence="3" key="1">
    <citation type="submission" date="2020-10" db="EMBL/GenBank/DDBJ databases">
        <authorList>
            <person name="Gilroy R."/>
        </authorList>
    </citation>
    <scope>NUCLEOTIDE SEQUENCE</scope>
    <source>
        <strain evidence="3">ChiBcec15-4380</strain>
    </source>
</reference>
<evidence type="ECO:0000313" key="4">
    <source>
        <dbReference type="Proteomes" id="UP000824239"/>
    </source>
</evidence>
<dbReference type="InterPro" id="IPR036514">
    <property type="entry name" value="SGNH_hydro_sf"/>
</dbReference>
<dbReference type="GO" id="GO:0016787">
    <property type="term" value="F:hydrolase activity"/>
    <property type="evidence" value="ECO:0007669"/>
    <property type="project" value="UniProtKB-KW"/>
</dbReference>
<dbReference type="EMBL" id="DVHE01000058">
    <property type="protein sequence ID" value="HIR51134.1"/>
    <property type="molecule type" value="Genomic_DNA"/>
</dbReference>
<accession>A0A9D1DI65</accession>
<dbReference type="PANTHER" id="PTHR31988:SF19">
    <property type="entry name" value="9-O-ACETYL-N-ACETYLNEURAMINIC ACID DEACETYLASE-RELATED"/>
    <property type="match status" value="1"/>
</dbReference>
<comment type="caution">
    <text evidence="3">The sequence shown here is derived from an EMBL/GenBank/DDBJ whole genome shotgun (WGS) entry which is preliminary data.</text>
</comment>
<dbReference type="PANTHER" id="PTHR31988">
    <property type="entry name" value="ESTERASE, PUTATIVE (DUF303)-RELATED"/>
    <property type="match status" value="1"/>
</dbReference>
<evidence type="ECO:0000256" key="1">
    <source>
        <dbReference type="ARBA" id="ARBA00022801"/>
    </source>
</evidence>
<dbReference type="Gene3D" id="3.40.50.1110">
    <property type="entry name" value="SGNH hydrolase"/>
    <property type="match status" value="1"/>
</dbReference>
<dbReference type="Pfam" id="PF03629">
    <property type="entry name" value="SASA"/>
    <property type="match status" value="1"/>
</dbReference>
<dbReference type="Proteomes" id="UP000824239">
    <property type="component" value="Unassembled WGS sequence"/>
</dbReference>
<name>A0A9D1DI65_9FIRM</name>
<protein>
    <submittedName>
        <fullName evidence="3">Sialate O-acetylesterase</fullName>
    </submittedName>
</protein>
<keyword evidence="1" id="KW-0378">Hydrolase</keyword>
<dbReference type="InterPro" id="IPR052940">
    <property type="entry name" value="Carb_Esterase_6"/>
</dbReference>
<evidence type="ECO:0000259" key="2">
    <source>
        <dbReference type="Pfam" id="PF03629"/>
    </source>
</evidence>
<dbReference type="InterPro" id="IPR005181">
    <property type="entry name" value="SASA"/>
</dbReference>
<evidence type="ECO:0000313" key="3">
    <source>
        <dbReference type="EMBL" id="HIR51134.1"/>
    </source>
</evidence>
<organism evidence="3 4">
    <name type="scientific">Candidatus Avoscillospira avicola</name>
    <dbReference type="NCBI Taxonomy" id="2840706"/>
    <lineage>
        <taxon>Bacteria</taxon>
        <taxon>Bacillati</taxon>
        <taxon>Bacillota</taxon>
        <taxon>Clostridia</taxon>
        <taxon>Eubacteriales</taxon>
        <taxon>Oscillospiraceae</taxon>
        <taxon>Oscillospiraceae incertae sedis</taxon>
        <taxon>Candidatus Avoscillospira</taxon>
    </lineage>
</organism>
<dbReference type="AlphaFoldDB" id="A0A9D1DI65"/>